<proteinExistence type="predicted"/>
<evidence type="ECO:0000313" key="3">
    <source>
        <dbReference type="Proteomes" id="UP000534294"/>
    </source>
</evidence>
<keyword evidence="1" id="KW-0732">Signal</keyword>
<dbReference type="InterPro" id="IPR013425">
    <property type="entry name" value="Autotrns_rpt"/>
</dbReference>
<dbReference type="EMBL" id="JACHIF010000002">
    <property type="protein sequence ID" value="MBB5036910.1"/>
    <property type="molecule type" value="Genomic_DNA"/>
</dbReference>
<keyword evidence="3" id="KW-1185">Reference proteome</keyword>
<gene>
    <name evidence="2" type="ORF">HNQ64_001152</name>
</gene>
<evidence type="ECO:0000256" key="1">
    <source>
        <dbReference type="ARBA" id="ARBA00022729"/>
    </source>
</evidence>
<dbReference type="SUPFAM" id="SSF51126">
    <property type="entry name" value="Pectin lyase-like"/>
    <property type="match status" value="2"/>
</dbReference>
<evidence type="ECO:0000313" key="2">
    <source>
        <dbReference type="EMBL" id="MBB5036910.1"/>
    </source>
</evidence>
<accession>A0A7W7YIK5</accession>
<name>A0A7W7YIK5_9BACT</name>
<dbReference type="InterPro" id="IPR011050">
    <property type="entry name" value="Pectin_lyase_fold/virulence"/>
</dbReference>
<reference evidence="2 3" key="1">
    <citation type="submission" date="2020-08" db="EMBL/GenBank/DDBJ databases">
        <title>Genomic Encyclopedia of Type Strains, Phase IV (KMG-IV): sequencing the most valuable type-strain genomes for metagenomic binning, comparative biology and taxonomic classification.</title>
        <authorList>
            <person name="Goeker M."/>
        </authorList>
    </citation>
    <scope>NUCLEOTIDE SEQUENCE [LARGE SCALE GENOMIC DNA]</scope>
    <source>
        <strain evidence="2 3">DSM 12251</strain>
    </source>
</reference>
<dbReference type="RefSeq" id="WP_184206286.1">
    <property type="nucleotide sequence ID" value="NZ_JACHIF010000002.1"/>
</dbReference>
<dbReference type="Proteomes" id="UP000534294">
    <property type="component" value="Unassembled WGS sequence"/>
</dbReference>
<dbReference type="NCBIfam" id="TIGR02601">
    <property type="entry name" value="autotrns_rpt"/>
    <property type="match status" value="4"/>
</dbReference>
<comment type="caution">
    <text evidence="2">The sequence shown here is derived from an EMBL/GenBank/DDBJ whole genome shotgun (WGS) entry which is preliminary data.</text>
</comment>
<dbReference type="Pfam" id="PF12951">
    <property type="entry name" value="PATR"/>
    <property type="match status" value="4"/>
</dbReference>
<dbReference type="AlphaFoldDB" id="A0A7W7YIK5"/>
<organism evidence="2 3">
    <name type="scientific">Prosthecobacter dejongeii</name>
    <dbReference type="NCBI Taxonomy" id="48465"/>
    <lineage>
        <taxon>Bacteria</taxon>
        <taxon>Pseudomonadati</taxon>
        <taxon>Verrucomicrobiota</taxon>
        <taxon>Verrucomicrobiia</taxon>
        <taxon>Verrucomicrobiales</taxon>
        <taxon>Verrucomicrobiaceae</taxon>
        <taxon>Prosthecobacter</taxon>
    </lineage>
</organism>
<protein>
    <submittedName>
        <fullName evidence="2">Autotransporter-associated beta strand protein</fullName>
    </submittedName>
</protein>
<sequence>MIPPNHRFLNGRLLNLIVMGLALLLWTMRLSSAEVTWNGGGADNNWSTALNWGGAVPLAGDSLAFGGSLRLAAVNNLTADTSFAGITFNSGSGAFTLSGNRITLGGDVLNNSTLTQTISLPMLIEATRNFNAAAGALTVSGVISGNGGLNKTGTGTLNLSGTEANAYTGVTTVSAGILNLDKTAGVNAIAGNLDITAGGRVTFVRSNQLSDTTLVTLSGAGSVFNGTGVNVGMPNSFSETIAGLVVTGGAFNPGPASIWTITGAGSFTGGVDNTIFVGNSGARLSFDSLRLTAMAATAAGVVGTNNSFTLYGNSATQSSITVGAGGLILDGSRLNLRRGGTGTAGSKVVLNGSLSTVGTAASFITEDTAGGMVGSVRLELSGTTAAVEREFNIGAGGANLTINVEMTNGASSQAGLTKTGNGNLTFTGGYANSYTGTTRINGGTLTLNKTAGINAVAANIEVNAGGTLTLSANDQIADTAGITVNTGGTISAWGRNETLAFYTQNGGGVTSSGNVGQVIITGAMRLLGGNVFTINSNAVPAHFQTGSLELGGADLLVGGNNGEGISRTAVTVGSGGLSLKNGRTLTLYRGSAGTVLNLNGDFTGAGTNSIIVNNPGLVEPELNLGLATRTFTIETGGNTTISVGMVGSGGLIKSGPGTLTFTGNLPKTYAGVTTVNGGVLNLNQTAGTDAITNGLDIQTGGTVTLTANEQISNGSGIVMNGGLLSPLTTTETVAYYTQNSGGLSASGNVGHLIVTGTMTLDGGNIMTLNSSGATPPNWQFNRALLRGADILVGANNGIGNPRTKLTIGSGGLLLQGRSITLNRGNAGSEMYLDGDVTASGTSAITAGSSGTVEPLLHLGTGNRVFDITGGTTTLGLEVTDTASLQKSGGGTLVLASGNSYSGGTTVSMGNLRLSNASGSATGSGALTVSSGATLSGTGRAAPASGLGITLNGIVSVGNPSPVAGQTLTLSTTGLGTVEIGGRVVIDLFSGQASGGLNNAASADRLILASQAGVILGGSSVLNIVTSIPVDAGNTAGWAPGTTWQIIDWSGLTGSPSGSFSNLSSTRGNFLNLPDLGVMGYAWDVSQLYSAGTISVVLVPEPGRLLFVVLGLGSVLLRRRRSSL</sequence>